<keyword evidence="3" id="KW-0223">Dioxygenase</keyword>
<keyword evidence="4" id="KW-1185">Reference proteome</keyword>
<evidence type="ECO:0000256" key="1">
    <source>
        <dbReference type="ARBA" id="ARBA00022723"/>
    </source>
</evidence>
<evidence type="ECO:0000313" key="3">
    <source>
        <dbReference type="EMBL" id="ROR83661.1"/>
    </source>
</evidence>
<comment type="caution">
    <text evidence="3">The sequence shown here is derived from an EMBL/GenBank/DDBJ whole genome shotgun (WGS) entry which is preliminary data.</text>
</comment>
<reference evidence="3 4" key="1">
    <citation type="submission" date="2018-11" db="EMBL/GenBank/DDBJ databases">
        <title>Sequencing the genomes of 1000 actinobacteria strains.</title>
        <authorList>
            <person name="Klenk H.-P."/>
        </authorList>
    </citation>
    <scope>NUCLEOTIDE SEQUENCE [LARGE SCALE GENOMIC DNA]</scope>
    <source>
        <strain evidence="3 4">DSM 14012</strain>
    </source>
</reference>
<dbReference type="InterPro" id="IPR051332">
    <property type="entry name" value="Fosfomycin_Res_Enzymes"/>
</dbReference>
<dbReference type="EMBL" id="RKHL01000001">
    <property type="protein sequence ID" value="ROR83661.1"/>
    <property type="molecule type" value="Genomic_DNA"/>
</dbReference>
<dbReference type="InterPro" id="IPR004360">
    <property type="entry name" value="Glyas_Fos-R_dOase_dom"/>
</dbReference>
<dbReference type="PANTHER" id="PTHR36113:SF6">
    <property type="entry name" value="FOSFOMYCIN RESISTANCE PROTEIN FOSX"/>
    <property type="match status" value="1"/>
</dbReference>
<dbReference type="GO" id="GO:0046872">
    <property type="term" value="F:metal ion binding"/>
    <property type="evidence" value="ECO:0007669"/>
    <property type="project" value="UniProtKB-KW"/>
</dbReference>
<dbReference type="CDD" id="cd06587">
    <property type="entry name" value="VOC"/>
    <property type="match status" value="1"/>
</dbReference>
<dbReference type="InterPro" id="IPR029068">
    <property type="entry name" value="Glyas_Bleomycin-R_OHBP_Dase"/>
</dbReference>
<feature type="domain" description="VOC" evidence="2">
    <location>
        <begin position="6"/>
        <end position="128"/>
    </location>
</feature>
<dbReference type="SUPFAM" id="SSF54593">
    <property type="entry name" value="Glyoxalase/Bleomycin resistance protein/Dihydroxybiphenyl dioxygenase"/>
    <property type="match status" value="1"/>
</dbReference>
<dbReference type="GO" id="GO:0004462">
    <property type="term" value="F:lactoylglutathione lyase activity"/>
    <property type="evidence" value="ECO:0007669"/>
    <property type="project" value="InterPro"/>
</dbReference>
<evidence type="ECO:0000259" key="2">
    <source>
        <dbReference type="PROSITE" id="PS51819"/>
    </source>
</evidence>
<dbReference type="RefSeq" id="WP_085511457.1">
    <property type="nucleotide sequence ID" value="NZ_FXAP01000002.1"/>
</dbReference>
<dbReference type="AlphaFoldDB" id="A0A3N2C833"/>
<proteinExistence type="predicted"/>
<dbReference type="GO" id="GO:0051213">
    <property type="term" value="F:dioxygenase activity"/>
    <property type="evidence" value="ECO:0007669"/>
    <property type="project" value="UniProtKB-KW"/>
</dbReference>
<sequence length="129" mass="13702">MPEFSGVNHVAFTVRNLQTSTAFYERVFGFAPVGAIDGPGLTRKLFSLPDGVTLGLTEHQTTETGDFTPFTPGLDHLGFTVGSVDELHVWAGHLTSAGIEHSGLVEASYGTALSFTDPDGIALEFFVGK</sequence>
<dbReference type="Pfam" id="PF00903">
    <property type="entry name" value="Glyoxalase"/>
    <property type="match status" value="1"/>
</dbReference>
<dbReference type="Proteomes" id="UP000266915">
    <property type="component" value="Unassembled WGS sequence"/>
</dbReference>
<keyword evidence="3" id="KW-0560">Oxidoreductase</keyword>
<dbReference type="InterPro" id="IPR037523">
    <property type="entry name" value="VOC_core"/>
</dbReference>
<dbReference type="PROSITE" id="PS51819">
    <property type="entry name" value="VOC"/>
    <property type="match status" value="1"/>
</dbReference>
<dbReference type="Gene3D" id="3.10.180.10">
    <property type="entry name" value="2,3-Dihydroxybiphenyl 1,2-Dioxygenase, domain 1"/>
    <property type="match status" value="1"/>
</dbReference>
<dbReference type="PANTHER" id="PTHR36113">
    <property type="entry name" value="LYASE, PUTATIVE-RELATED-RELATED"/>
    <property type="match status" value="1"/>
</dbReference>
<evidence type="ECO:0000313" key="4">
    <source>
        <dbReference type="Proteomes" id="UP000266915"/>
    </source>
</evidence>
<protein>
    <submittedName>
        <fullName evidence="3">Glyoxalase/bleomycin resistance protein/dioxygenase superfamily protein</fullName>
    </submittedName>
</protein>
<name>A0A3N2C833_9MICO</name>
<dbReference type="InterPro" id="IPR018146">
    <property type="entry name" value="Glyoxalase_1_CS"/>
</dbReference>
<accession>A0A3N2C833</accession>
<gene>
    <name evidence="3" type="ORF">EDD42_3775</name>
</gene>
<dbReference type="PROSITE" id="PS00934">
    <property type="entry name" value="GLYOXALASE_I_1"/>
    <property type="match status" value="1"/>
</dbReference>
<keyword evidence="1" id="KW-0479">Metal-binding</keyword>
<organism evidence="3 4">
    <name type="scientific">Plantibacter flavus</name>
    <dbReference type="NCBI Taxonomy" id="150123"/>
    <lineage>
        <taxon>Bacteria</taxon>
        <taxon>Bacillati</taxon>
        <taxon>Actinomycetota</taxon>
        <taxon>Actinomycetes</taxon>
        <taxon>Micrococcales</taxon>
        <taxon>Microbacteriaceae</taxon>
        <taxon>Plantibacter</taxon>
    </lineage>
</organism>